<dbReference type="GO" id="GO:0004309">
    <property type="term" value="F:exopolyphosphatase activity"/>
    <property type="evidence" value="ECO:0007669"/>
    <property type="project" value="UniProtKB-EC"/>
</dbReference>
<dbReference type="Gene3D" id="3.30.420.40">
    <property type="match status" value="1"/>
</dbReference>
<comment type="catalytic activity">
    <reaction evidence="10">
        <text>[phosphate](n) + H2O = [phosphate](n-1) + phosphate + H(+)</text>
        <dbReference type="Rhea" id="RHEA:21528"/>
        <dbReference type="Rhea" id="RHEA-COMP:9859"/>
        <dbReference type="Rhea" id="RHEA-COMP:14279"/>
        <dbReference type="ChEBI" id="CHEBI:15377"/>
        <dbReference type="ChEBI" id="CHEBI:15378"/>
        <dbReference type="ChEBI" id="CHEBI:16838"/>
        <dbReference type="ChEBI" id="CHEBI:43474"/>
        <dbReference type="EC" id="3.6.1.11"/>
    </reaction>
</comment>
<comment type="subcellular location">
    <subcellularLocation>
        <location evidence="2">Cell membrane</location>
        <topology evidence="2">Peripheral membrane protein</topology>
    </subcellularLocation>
</comment>
<dbReference type="Gene3D" id="1.10.3210.10">
    <property type="entry name" value="Hypothetical protein af1432"/>
    <property type="match status" value="1"/>
</dbReference>
<dbReference type="EC" id="3.6.1.11" evidence="5"/>
<dbReference type="PIRSF" id="PIRSF001267">
    <property type="entry name" value="Pyrophosphatase_GppA_Ppx"/>
    <property type="match status" value="1"/>
</dbReference>
<feature type="domain" description="Ppx/GppA phosphatase N-terminal" evidence="11">
    <location>
        <begin position="29"/>
        <end position="311"/>
    </location>
</feature>
<dbReference type="InterPro" id="IPR048950">
    <property type="entry name" value="Ppx_GppA_C"/>
</dbReference>
<evidence type="ECO:0000256" key="9">
    <source>
        <dbReference type="ARBA" id="ARBA00023136"/>
    </source>
</evidence>
<name>A0ABV1RLX5_9ALTE</name>
<keyword evidence="7" id="KW-1003">Cell membrane</keyword>
<evidence type="ECO:0000256" key="1">
    <source>
        <dbReference type="ARBA" id="ARBA00001946"/>
    </source>
</evidence>
<dbReference type="InterPro" id="IPR050273">
    <property type="entry name" value="GppA/Ppx_hydrolase"/>
</dbReference>
<comment type="cofactor">
    <cofactor evidence="1">
        <name>Mg(2+)</name>
        <dbReference type="ChEBI" id="CHEBI:18420"/>
    </cofactor>
</comment>
<evidence type="ECO:0000256" key="2">
    <source>
        <dbReference type="ARBA" id="ARBA00004202"/>
    </source>
</evidence>
<evidence type="ECO:0000256" key="8">
    <source>
        <dbReference type="ARBA" id="ARBA00022801"/>
    </source>
</evidence>
<organism evidence="13 14">
    <name type="scientific">Catenovulum sediminis</name>
    <dbReference type="NCBI Taxonomy" id="1740262"/>
    <lineage>
        <taxon>Bacteria</taxon>
        <taxon>Pseudomonadati</taxon>
        <taxon>Pseudomonadota</taxon>
        <taxon>Gammaproteobacteria</taxon>
        <taxon>Alteromonadales</taxon>
        <taxon>Alteromonadaceae</taxon>
        <taxon>Catenovulum</taxon>
    </lineage>
</organism>
<dbReference type="Pfam" id="PF21447">
    <property type="entry name" value="Ppx-GppA_III"/>
    <property type="match status" value="1"/>
</dbReference>
<evidence type="ECO:0000256" key="7">
    <source>
        <dbReference type="ARBA" id="ARBA00022475"/>
    </source>
</evidence>
<keyword evidence="9" id="KW-0472">Membrane</keyword>
<evidence type="ECO:0000256" key="5">
    <source>
        <dbReference type="ARBA" id="ARBA00012451"/>
    </source>
</evidence>
<evidence type="ECO:0000259" key="11">
    <source>
        <dbReference type="Pfam" id="PF02541"/>
    </source>
</evidence>
<dbReference type="Gene3D" id="3.30.420.150">
    <property type="entry name" value="Exopolyphosphatase. Domain 2"/>
    <property type="match status" value="1"/>
</dbReference>
<dbReference type="PANTHER" id="PTHR30005:SF14">
    <property type="entry name" value="EXOPOLYPHOSPHATASE"/>
    <property type="match status" value="1"/>
</dbReference>
<evidence type="ECO:0000256" key="10">
    <source>
        <dbReference type="ARBA" id="ARBA00047607"/>
    </source>
</evidence>
<evidence type="ECO:0000256" key="6">
    <source>
        <dbReference type="ARBA" id="ARBA00020416"/>
    </source>
</evidence>
<dbReference type="Pfam" id="PF02541">
    <property type="entry name" value="Ppx-GppA"/>
    <property type="match status" value="1"/>
</dbReference>
<comment type="caution">
    <text evidence="13">The sequence shown here is derived from an EMBL/GenBank/DDBJ whole genome shotgun (WGS) entry which is preliminary data.</text>
</comment>
<dbReference type="SUPFAM" id="SSF53067">
    <property type="entry name" value="Actin-like ATPase domain"/>
    <property type="match status" value="2"/>
</dbReference>
<dbReference type="InterPro" id="IPR043129">
    <property type="entry name" value="ATPase_NBD"/>
</dbReference>
<dbReference type="PANTHER" id="PTHR30005">
    <property type="entry name" value="EXOPOLYPHOSPHATASE"/>
    <property type="match status" value="1"/>
</dbReference>
<evidence type="ECO:0000313" key="13">
    <source>
        <dbReference type="EMBL" id="MER2493715.1"/>
    </source>
</evidence>
<reference evidence="13 14" key="1">
    <citation type="submission" date="2024-06" db="EMBL/GenBank/DDBJ databases">
        <authorList>
            <person name="Chen R.Y."/>
        </authorList>
    </citation>
    <scope>NUCLEOTIDE SEQUENCE [LARGE SCALE GENOMIC DNA]</scope>
    <source>
        <strain evidence="13 14">D2</strain>
    </source>
</reference>
<keyword evidence="14" id="KW-1185">Reference proteome</keyword>
<keyword evidence="8 13" id="KW-0378">Hydrolase</keyword>
<dbReference type="Proteomes" id="UP001467690">
    <property type="component" value="Unassembled WGS sequence"/>
</dbReference>
<dbReference type="InterPro" id="IPR022371">
    <property type="entry name" value="Exopolyphosphatase"/>
</dbReference>
<gene>
    <name evidence="13" type="primary">ppx</name>
    <name evidence="13" type="ORF">ABS311_17685</name>
</gene>
<proteinExistence type="inferred from homology"/>
<comment type="subunit">
    <text evidence="4">Homodimer.</text>
</comment>
<evidence type="ECO:0000256" key="4">
    <source>
        <dbReference type="ARBA" id="ARBA00011738"/>
    </source>
</evidence>
<dbReference type="RefSeq" id="WP_143869649.1">
    <property type="nucleotide sequence ID" value="NZ_CP041660.1"/>
</dbReference>
<dbReference type="EMBL" id="JBELOE010000265">
    <property type="protein sequence ID" value="MER2493715.1"/>
    <property type="molecule type" value="Genomic_DNA"/>
</dbReference>
<dbReference type="NCBIfam" id="TIGR03706">
    <property type="entry name" value="exo_poly_only"/>
    <property type="match status" value="1"/>
</dbReference>
<evidence type="ECO:0000256" key="3">
    <source>
        <dbReference type="ARBA" id="ARBA00007125"/>
    </source>
</evidence>
<protein>
    <recommendedName>
        <fullName evidence="6">Exopolyphosphatase</fullName>
        <ecNumber evidence="5">3.6.1.11</ecNumber>
    </recommendedName>
</protein>
<dbReference type="InterPro" id="IPR030673">
    <property type="entry name" value="PyroPPase_GppA_Ppx"/>
</dbReference>
<accession>A0ABV1RLX5</accession>
<sequence>MQTSNQSSDTESDGTVAALDIGSNSFHLIVARIIDGSLQTLHKVKQRVRLADGLSEEGVLDEEAMQRGLNTLSQMAQTLQNVPPQNVRVVATYTLRKAINADEFLTRAAEVFPYPIEIIPGREEARLIYQGIAHTVSGTDNRLVVDIGGGSTEFIIGQHFTPLKVNSRSMGCVSFTKQFFPKGKITERSFQRAVLAAEQELEAISDDFRAAGWQQCHGTSGTIKAIREAIVQNGWSNGEIKATHLEKLKQTLIAFDHIDNINIPGVSEHRRPVLAGGLAVLIAAFDSLNIQQMRYEDAALREGVLYEMEERFQHHDIRERTVESLTTRYSIDSQQAKRVHRSANFIFEQIAQAWQFNKKDYQQLLSWAALLHEIGLHIHSTAYHKHSAYILQYTDMPGFNTEEQLLVAILTRYHRKKFKPADLPKFSLFKAKAVIRLIRILRVASVLNLRRIEGYLPAYQVEVEDELIKITFPEGFIEEQQLLAADLTVEQDIQSESGYQLEFS</sequence>
<dbReference type="SUPFAM" id="SSF109604">
    <property type="entry name" value="HD-domain/PDEase-like"/>
    <property type="match status" value="1"/>
</dbReference>
<feature type="domain" description="Ppx/GppA phosphatase C-terminal" evidence="12">
    <location>
        <begin position="317"/>
        <end position="491"/>
    </location>
</feature>
<evidence type="ECO:0000259" key="12">
    <source>
        <dbReference type="Pfam" id="PF21447"/>
    </source>
</evidence>
<comment type="similarity">
    <text evidence="3">Belongs to the GppA/Ppx family.</text>
</comment>
<evidence type="ECO:0000313" key="14">
    <source>
        <dbReference type="Proteomes" id="UP001467690"/>
    </source>
</evidence>
<dbReference type="InterPro" id="IPR003695">
    <property type="entry name" value="Ppx_GppA_N"/>
</dbReference>